<evidence type="ECO:0000313" key="2">
    <source>
        <dbReference type="Proteomes" id="UP001469553"/>
    </source>
</evidence>
<dbReference type="EMBL" id="JAHRIP010002591">
    <property type="protein sequence ID" value="MEQ2281001.1"/>
    <property type="molecule type" value="Genomic_DNA"/>
</dbReference>
<comment type="caution">
    <text evidence="1">The sequence shown here is derived from an EMBL/GenBank/DDBJ whole genome shotgun (WGS) entry which is preliminary data.</text>
</comment>
<sequence>MPIQAHWPACGVHKCGVPTLGHINICTPHMPGNSTKRPPSLIAWDVGHTDVWFLHVLTKTTAHPTCQAMLQNPLPGPSFAVHVGHTDVWFQMGPL</sequence>
<name>A0ABV0XHR7_9TELE</name>
<proteinExistence type="predicted"/>
<evidence type="ECO:0000313" key="1">
    <source>
        <dbReference type="EMBL" id="MEQ2281001.1"/>
    </source>
</evidence>
<dbReference type="Proteomes" id="UP001469553">
    <property type="component" value="Unassembled WGS sequence"/>
</dbReference>
<accession>A0ABV0XHR7</accession>
<keyword evidence="2" id="KW-1185">Reference proteome</keyword>
<reference evidence="1 2" key="1">
    <citation type="submission" date="2021-06" db="EMBL/GenBank/DDBJ databases">
        <authorList>
            <person name="Palmer J.M."/>
        </authorList>
    </citation>
    <scope>NUCLEOTIDE SEQUENCE [LARGE SCALE GENOMIC DNA]</scope>
    <source>
        <strain evidence="1 2">AS_MEX2019</strain>
        <tissue evidence="1">Muscle</tissue>
    </source>
</reference>
<protein>
    <submittedName>
        <fullName evidence="1">Uncharacterized protein</fullName>
    </submittedName>
</protein>
<organism evidence="1 2">
    <name type="scientific">Ameca splendens</name>
    <dbReference type="NCBI Taxonomy" id="208324"/>
    <lineage>
        <taxon>Eukaryota</taxon>
        <taxon>Metazoa</taxon>
        <taxon>Chordata</taxon>
        <taxon>Craniata</taxon>
        <taxon>Vertebrata</taxon>
        <taxon>Euteleostomi</taxon>
        <taxon>Actinopterygii</taxon>
        <taxon>Neopterygii</taxon>
        <taxon>Teleostei</taxon>
        <taxon>Neoteleostei</taxon>
        <taxon>Acanthomorphata</taxon>
        <taxon>Ovalentaria</taxon>
        <taxon>Atherinomorphae</taxon>
        <taxon>Cyprinodontiformes</taxon>
        <taxon>Goodeidae</taxon>
        <taxon>Ameca</taxon>
    </lineage>
</organism>
<gene>
    <name evidence="1" type="ORF">AMECASPLE_025888</name>
</gene>